<protein>
    <submittedName>
        <fullName evidence="4">NUDIX hydrolase</fullName>
    </submittedName>
</protein>
<evidence type="ECO:0000259" key="1">
    <source>
        <dbReference type="PROSITE" id="PS51462"/>
    </source>
</evidence>
<name>A0AAQ1TY64_CORST</name>
<dbReference type="Proteomes" id="UP000595757">
    <property type="component" value="Chromosome"/>
</dbReference>
<evidence type="ECO:0000313" key="6">
    <source>
        <dbReference type="Proteomes" id="UP000595757"/>
    </source>
</evidence>
<dbReference type="InterPro" id="IPR015797">
    <property type="entry name" value="NUDIX_hydrolase-like_dom_sf"/>
</dbReference>
<sequence>MIDSQTGWFFVHASVKVIPVLGGKVLLGLNPRGDWELLGGWPDRGDLSLRETAQRELKEEANLETLPDTLVDAFLLRDPKVENPVAIIAYGVTVSLNEGIDISESIEHEKLGLFGKDEISGLQNLLPEYKTVILKYLEMSGNDKS</sequence>
<dbReference type="GO" id="GO:0016787">
    <property type="term" value="F:hydrolase activity"/>
    <property type="evidence" value="ECO:0007669"/>
    <property type="project" value="UniProtKB-KW"/>
</dbReference>
<dbReference type="AlphaFoldDB" id="A0AAQ1TY64"/>
<dbReference type="EMBL" id="BJLD01000026">
    <property type="protein sequence ID" value="GEA44774.1"/>
    <property type="molecule type" value="Genomic_DNA"/>
</dbReference>
<keyword evidence="6" id="KW-1185">Reference proteome</keyword>
<dbReference type="InterPro" id="IPR000086">
    <property type="entry name" value="NUDIX_hydrolase_dom"/>
</dbReference>
<dbReference type="Gene3D" id="3.90.79.10">
    <property type="entry name" value="Nucleoside Triphosphate Pyrophosphohydrolase"/>
    <property type="match status" value="1"/>
</dbReference>
<reference evidence="2 5" key="1">
    <citation type="submission" date="2019-06" db="EMBL/GenBank/DDBJ databases">
        <title>Draft genome sequence of Corynebacterium striatum NBRC 15291.</title>
        <authorList>
            <person name="Miura T."/>
            <person name="Furukawa M."/>
            <person name="Shimamura M."/>
            <person name="Ohyama Y."/>
            <person name="Yamazoe A."/>
            <person name="Kawasaki H."/>
        </authorList>
    </citation>
    <scope>NUCLEOTIDE SEQUENCE [LARGE SCALE GENOMIC DNA]</scope>
    <source>
        <strain evidence="2 5">NBRC 15291</strain>
    </source>
</reference>
<reference evidence="4 6" key="2">
    <citation type="submission" date="2021-01" db="EMBL/GenBank/DDBJ databases">
        <title>FDA dAtabase for Regulatory Grade micrObial Sequences (FDA-ARGOS): Supporting development and validation of Infectious Disease Dx tests.</title>
        <authorList>
            <person name="Sproer C."/>
            <person name="Gronow S."/>
            <person name="Severitt S."/>
            <person name="Schroder I."/>
            <person name="Tallon L."/>
            <person name="Sadzewicz L."/>
            <person name="Zhao X."/>
            <person name="Boylan J."/>
            <person name="Ott S."/>
            <person name="Bowen H."/>
            <person name="Vavikolanu K."/>
            <person name="Mehta A."/>
            <person name="Aluvathingal J."/>
            <person name="Nadendla S."/>
            <person name="Lowell S."/>
            <person name="Myers T."/>
            <person name="Yan Y."/>
            <person name="Sichtig H."/>
        </authorList>
    </citation>
    <scope>NUCLEOTIDE SEQUENCE [LARGE SCALE GENOMIC DNA]</scope>
    <source>
        <strain evidence="4 6">FDAARGOS_1115</strain>
    </source>
</reference>
<proteinExistence type="predicted"/>
<gene>
    <name evidence="2" type="ORF">Cst04h_07900</name>
    <name evidence="3" type="ORF">Cst04h_29440</name>
    <name evidence="4" type="ORF">I6I72_10465</name>
</gene>
<dbReference type="Pfam" id="PF00293">
    <property type="entry name" value="NUDIX"/>
    <property type="match status" value="1"/>
</dbReference>
<keyword evidence="4" id="KW-0378">Hydrolase</keyword>
<dbReference type="RefSeq" id="WP_005531122.1">
    <property type="nucleotide sequence ID" value="NZ_BJLD01000001.1"/>
</dbReference>
<evidence type="ECO:0000313" key="5">
    <source>
        <dbReference type="Proteomes" id="UP000315234"/>
    </source>
</evidence>
<evidence type="ECO:0000313" key="3">
    <source>
        <dbReference type="EMBL" id="GEA44774.1"/>
    </source>
</evidence>
<dbReference type="SUPFAM" id="SSF55811">
    <property type="entry name" value="Nudix"/>
    <property type="match status" value="1"/>
</dbReference>
<organism evidence="2 5">
    <name type="scientific">Corynebacterium striatum</name>
    <dbReference type="NCBI Taxonomy" id="43770"/>
    <lineage>
        <taxon>Bacteria</taxon>
        <taxon>Bacillati</taxon>
        <taxon>Actinomycetota</taxon>
        <taxon>Actinomycetes</taxon>
        <taxon>Mycobacteriales</taxon>
        <taxon>Corynebacteriaceae</taxon>
        <taxon>Corynebacterium</taxon>
    </lineage>
</organism>
<dbReference type="PROSITE" id="PS51462">
    <property type="entry name" value="NUDIX"/>
    <property type="match status" value="1"/>
</dbReference>
<dbReference type="EMBL" id="CP068158">
    <property type="protein sequence ID" value="QQU76512.1"/>
    <property type="molecule type" value="Genomic_DNA"/>
</dbReference>
<evidence type="ECO:0000313" key="4">
    <source>
        <dbReference type="EMBL" id="QQU76512.1"/>
    </source>
</evidence>
<dbReference type="Proteomes" id="UP000315234">
    <property type="component" value="Unassembled WGS sequence"/>
</dbReference>
<evidence type="ECO:0000313" key="2">
    <source>
        <dbReference type="EMBL" id="GEA42620.1"/>
    </source>
</evidence>
<feature type="domain" description="Nudix hydrolase" evidence="1">
    <location>
        <begin position="10"/>
        <end position="139"/>
    </location>
</feature>
<dbReference type="GeneID" id="72412416"/>
<dbReference type="EMBL" id="BJLD01000001">
    <property type="protein sequence ID" value="GEA42620.1"/>
    <property type="molecule type" value="Genomic_DNA"/>
</dbReference>
<accession>A0AAQ1TY64</accession>